<name>A0A9J6CQA7_POLVA</name>
<keyword evidence="3 6" id="KW-0333">Golgi apparatus</keyword>
<comment type="pathway">
    <text evidence="6">Protein modification; protein glycosylation.</text>
</comment>
<keyword evidence="9" id="KW-1185">Reference proteome</keyword>
<accession>A0A9J6CQA7</accession>
<dbReference type="InterPro" id="IPR001173">
    <property type="entry name" value="Glyco_trans_2-like"/>
</dbReference>
<keyword evidence="6" id="KW-0464">Manganese</keyword>
<feature type="transmembrane region" description="Helical" evidence="6">
    <location>
        <begin position="12"/>
        <end position="35"/>
    </location>
</feature>
<evidence type="ECO:0000256" key="6">
    <source>
        <dbReference type="RuleBase" id="RU361242"/>
    </source>
</evidence>
<evidence type="ECO:0000256" key="4">
    <source>
        <dbReference type="ARBA" id="ARBA00023157"/>
    </source>
</evidence>
<dbReference type="GO" id="GO:0030246">
    <property type="term" value="F:carbohydrate binding"/>
    <property type="evidence" value="ECO:0007669"/>
    <property type="project" value="UniProtKB-KW"/>
</dbReference>
<comment type="caution">
    <text evidence="8">The sequence shown here is derived from an EMBL/GenBank/DDBJ whole genome shotgun (WGS) entry which is preliminary data.</text>
</comment>
<protein>
    <recommendedName>
        <fullName evidence="6">Polypeptide N-acetylgalactosaminyltransferase</fullName>
        <ecNumber evidence="6">2.4.1.-</ecNumber>
    </recommendedName>
    <alternativeName>
        <fullName evidence="6">Protein-UDP acetylgalactosaminyltransferase</fullName>
    </alternativeName>
</protein>
<gene>
    <name evidence="8" type="ORF">PVAND_013377</name>
</gene>
<dbReference type="PANTHER" id="PTHR11675:SF134">
    <property type="entry name" value="N-ACETYLGALACTOSAMINYLTRANSFERASE 4-RELATED"/>
    <property type="match status" value="1"/>
</dbReference>
<dbReference type="EC" id="2.4.1.-" evidence="6"/>
<dbReference type="Gene3D" id="3.90.550.10">
    <property type="entry name" value="Spore Coat Polysaccharide Biosynthesis Protein SpsA, Chain A"/>
    <property type="match status" value="1"/>
</dbReference>
<evidence type="ECO:0000259" key="7">
    <source>
        <dbReference type="SMART" id="SM00458"/>
    </source>
</evidence>
<dbReference type="InterPro" id="IPR035992">
    <property type="entry name" value="Ricin_B-like_lectins"/>
</dbReference>
<dbReference type="Proteomes" id="UP001107558">
    <property type="component" value="Chromosome 1"/>
</dbReference>
<keyword evidence="6" id="KW-0812">Transmembrane</keyword>
<dbReference type="GO" id="GO:0000139">
    <property type="term" value="C:Golgi membrane"/>
    <property type="evidence" value="ECO:0007669"/>
    <property type="project" value="UniProtKB-SubCell"/>
</dbReference>
<proteinExistence type="inferred from homology"/>
<sequence length="631" mass="73253">MLLYLSGKFNKLDFISLAFILTALFVSVTLIRNYFDTQISTLKTEVLLYKDALGSFKKKLSVPRYPFARNYDREDYHDYEFIISEEGRSGPGENGLPYYLINDKLVEENRRLYEQIGFHGLVSDHISVNRSLPDVRHEKCKKKKYLKQLSKVSIIIVFYNEHTSMLKRTLHSVYNRTPHKLINEIILVNDNSTSPELYEPFEEYVITNFADFVKIRVLNERRGMIIGRMEGARFAKGEVLVFLDAHVEVNVNWLPPLLEPIALNPKIITTPIVDILDSATFAYLKRDNGGRGIFNWDLEYRRVSRRPEDKIRPETPFLTPVMVGSVFAINRQYFWDMGAYDGQLRVAQGEQFEMSLKAHLCGQGIVECPCSRVGNIKRNKNYYKSFENGTDFAARNLKRIVEVWFDEYQNVVLNRHPERYKSVDAGNLARERTIRLGLHCRPFQFFLEFVAPEILERYPVENPGYFVRGAIRSKSNPKFCLEATNVGNLVDGISEKLIVKDCSGDYVNPQDPRQAFTLTYQRNIQLYIYDYCIDNTLNLNICHFQGGNQLWQYNLDTSQLINPLKNATTCLTLDSNSQKLLMDECNEDNINQKWNWGEKNLTALRSWENFGVELTSLNLGVGEKDEEEDDY</sequence>
<dbReference type="Pfam" id="PF00652">
    <property type="entry name" value="Ricin_B_lectin"/>
    <property type="match status" value="1"/>
</dbReference>
<dbReference type="PROSITE" id="PS50231">
    <property type="entry name" value="RICIN_B_LECTIN"/>
    <property type="match status" value="1"/>
</dbReference>
<keyword evidence="6" id="KW-0328">Glycosyltransferase</keyword>
<evidence type="ECO:0000256" key="2">
    <source>
        <dbReference type="ARBA" id="ARBA00022734"/>
    </source>
</evidence>
<dbReference type="AlphaFoldDB" id="A0A9J6CQA7"/>
<dbReference type="SMART" id="SM00458">
    <property type="entry name" value="RICIN"/>
    <property type="match status" value="1"/>
</dbReference>
<dbReference type="InterPro" id="IPR029044">
    <property type="entry name" value="Nucleotide-diphossugar_trans"/>
</dbReference>
<dbReference type="PANTHER" id="PTHR11675">
    <property type="entry name" value="N-ACETYLGALACTOSAMINYLTRANSFERASE"/>
    <property type="match status" value="1"/>
</dbReference>
<evidence type="ECO:0000256" key="1">
    <source>
        <dbReference type="ARBA" id="ARBA00004323"/>
    </source>
</evidence>
<dbReference type="EMBL" id="JADBJN010000001">
    <property type="protein sequence ID" value="KAG5684136.1"/>
    <property type="molecule type" value="Genomic_DNA"/>
</dbReference>
<keyword evidence="5" id="KW-0325">Glycoprotein</keyword>
<dbReference type="Gene3D" id="2.80.10.50">
    <property type="match status" value="1"/>
</dbReference>
<comment type="subcellular location">
    <subcellularLocation>
        <location evidence="1 6">Golgi apparatus membrane</location>
        <topology evidence="1 6">Single-pass type II membrane protein</topology>
    </subcellularLocation>
</comment>
<keyword evidence="4 6" id="KW-1015">Disulfide bond</keyword>
<dbReference type="OrthoDB" id="7785970at2759"/>
<keyword evidence="2 6" id="KW-0430">Lectin</keyword>
<organism evidence="8 9">
    <name type="scientific">Polypedilum vanderplanki</name>
    <name type="common">Sleeping chironomid midge</name>
    <dbReference type="NCBI Taxonomy" id="319348"/>
    <lineage>
        <taxon>Eukaryota</taxon>
        <taxon>Metazoa</taxon>
        <taxon>Ecdysozoa</taxon>
        <taxon>Arthropoda</taxon>
        <taxon>Hexapoda</taxon>
        <taxon>Insecta</taxon>
        <taxon>Pterygota</taxon>
        <taxon>Neoptera</taxon>
        <taxon>Endopterygota</taxon>
        <taxon>Diptera</taxon>
        <taxon>Nematocera</taxon>
        <taxon>Chironomoidea</taxon>
        <taxon>Chironomidae</taxon>
        <taxon>Chironominae</taxon>
        <taxon>Polypedilum</taxon>
        <taxon>Polypedilum</taxon>
    </lineage>
</organism>
<dbReference type="Pfam" id="PF00535">
    <property type="entry name" value="Glycos_transf_2"/>
    <property type="match status" value="1"/>
</dbReference>
<dbReference type="GO" id="GO:0004653">
    <property type="term" value="F:polypeptide N-acetylgalactosaminyltransferase activity"/>
    <property type="evidence" value="ECO:0007669"/>
    <property type="project" value="TreeGrafter"/>
</dbReference>
<keyword evidence="6" id="KW-0808">Transferase</keyword>
<feature type="domain" description="Ricin B lectin" evidence="7">
    <location>
        <begin position="468"/>
        <end position="597"/>
    </location>
</feature>
<dbReference type="SUPFAM" id="SSF50370">
    <property type="entry name" value="Ricin B-like lectins"/>
    <property type="match status" value="1"/>
</dbReference>
<keyword evidence="6" id="KW-1133">Transmembrane helix</keyword>
<evidence type="ECO:0000313" key="8">
    <source>
        <dbReference type="EMBL" id="KAG5684136.1"/>
    </source>
</evidence>
<keyword evidence="6" id="KW-0472">Membrane</keyword>
<dbReference type="GO" id="GO:0006493">
    <property type="term" value="P:protein O-linked glycosylation"/>
    <property type="evidence" value="ECO:0007669"/>
    <property type="project" value="TreeGrafter"/>
</dbReference>
<reference evidence="8" key="1">
    <citation type="submission" date="2021-03" db="EMBL/GenBank/DDBJ databases">
        <title>Chromosome level genome of the anhydrobiotic midge Polypedilum vanderplanki.</title>
        <authorList>
            <person name="Yoshida Y."/>
            <person name="Kikawada T."/>
            <person name="Gusev O."/>
        </authorList>
    </citation>
    <scope>NUCLEOTIDE SEQUENCE</scope>
    <source>
        <strain evidence="8">NIAS01</strain>
        <tissue evidence="8">Whole body or cell culture</tissue>
    </source>
</reference>
<comment type="cofactor">
    <cofactor evidence="6">
        <name>Mn(2+)</name>
        <dbReference type="ChEBI" id="CHEBI:29035"/>
    </cofactor>
</comment>
<evidence type="ECO:0000256" key="3">
    <source>
        <dbReference type="ARBA" id="ARBA00023034"/>
    </source>
</evidence>
<dbReference type="InterPro" id="IPR000772">
    <property type="entry name" value="Ricin_B_lectin"/>
</dbReference>
<comment type="similarity">
    <text evidence="6">Belongs to the glycosyltransferase 2 family. GalNAc-T subfamily.</text>
</comment>
<dbReference type="SUPFAM" id="SSF53448">
    <property type="entry name" value="Nucleotide-diphospho-sugar transferases"/>
    <property type="match status" value="1"/>
</dbReference>
<evidence type="ECO:0000256" key="5">
    <source>
        <dbReference type="ARBA" id="ARBA00023180"/>
    </source>
</evidence>
<evidence type="ECO:0000313" key="9">
    <source>
        <dbReference type="Proteomes" id="UP001107558"/>
    </source>
</evidence>